<name>A0A8U0V8K5_MUSPF</name>
<protein>
    <submittedName>
        <fullName evidence="3">Translation initiation factor IF-2-like</fullName>
    </submittedName>
</protein>
<dbReference type="AlphaFoldDB" id="A0A8U0V8K5"/>
<reference evidence="3" key="1">
    <citation type="submission" date="2025-08" db="UniProtKB">
        <authorList>
            <consortium name="RefSeq"/>
        </authorList>
    </citation>
    <scope>IDENTIFICATION</scope>
    <source>
        <tissue evidence="3">Brain</tissue>
    </source>
</reference>
<dbReference type="Proteomes" id="UP000000715">
    <property type="component" value="Unplaced"/>
</dbReference>
<organism evidence="2 3">
    <name type="scientific">Mustela putorius furo</name>
    <name type="common">European domestic ferret</name>
    <name type="synonym">Mustela furo</name>
    <dbReference type="NCBI Taxonomy" id="9669"/>
    <lineage>
        <taxon>Eukaryota</taxon>
        <taxon>Metazoa</taxon>
        <taxon>Chordata</taxon>
        <taxon>Craniata</taxon>
        <taxon>Vertebrata</taxon>
        <taxon>Euteleostomi</taxon>
        <taxon>Mammalia</taxon>
        <taxon>Eutheria</taxon>
        <taxon>Laurasiatheria</taxon>
        <taxon>Carnivora</taxon>
        <taxon>Caniformia</taxon>
        <taxon>Musteloidea</taxon>
        <taxon>Mustelidae</taxon>
        <taxon>Mustelinae</taxon>
        <taxon>Mustela</taxon>
    </lineage>
</organism>
<sequence length="315" mass="34403">MMGKAHLEKMGRDLPAQLYVSKCVLRVHGPEPSLHFQNVQTLDKKKNYRTYLIKRKELPRPGPATRLCSLNVARAPPSSFFPAHRDPAAVRRRGRSPWAPLLRRHPGGAVGKGRSGRHRPGRSGRHRPDRPLASPPPQCRPGEASPRTKPATLGSPGLSDRPQRPRLTLTSRTPHEACSHTRWRAADAAVPRAHAASRSRTHGRARADHARRPGAPSLTRTQARAPSPGERCPARPAAVRTLLGAPCCSSPSPCVRRTVGVFHLQRAEVGQLSDGPPARILPCLLAALRKNKDRRPSVQPHQKITSKGHLGDSVG</sequence>
<keyword evidence="2" id="KW-1185">Reference proteome</keyword>
<accession>A0A8U0V8K5</accession>
<dbReference type="OrthoDB" id="10679440at2759"/>
<proteinExistence type="predicted"/>
<gene>
    <name evidence="3" type="primary">LOC123394315</name>
</gene>
<evidence type="ECO:0000313" key="2">
    <source>
        <dbReference type="Proteomes" id="UP000000715"/>
    </source>
</evidence>
<feature type="compositionally biased region" description="Basic residues" evidence="1">
    <location>
        <begin position="114"/>
        <end position="128"/>
    </location>
</feature>
<dbReference type="GeneID" id="123394315"/>
<feature type="compositionally biased region" description="Basic residues" evidence="1">
    <location>
        <begin position="195"/>
        <end position="204"/>
    </location>
</feature>
<feature type="region of interest" description="Disordered" evidence="1">
    <location>
        <begin position="79"/>
        <end position="232"/>
    </location>
</feature>
<feature type="region of interest" description="Disordered" evidence="1">
    <location>
        <begin position="292"/>
        <end position="315"/>
    </location>
</feature>
<evidence type="ECO:0000256" key="1">
    <source>
        <dbReference type="SAM" id="MobiDB-lite"/>
    </source>
</evidence>
<dbReference type="RefSeq" id="XP_044944059.1">
    <property type="nucleotide sequence ID" value="XM_045088124.1"/>
</dbReference>
<evidence type="ECO:0000313" key="3">
    <source>
        <dbReference type="RefSeq" id="XP_044944059.1"/>
    </source>
</evidence>